<dbReference type="EMBL" id="GL434901">
    <property type="protein sequence ID" value="EFN74372.1"/>
    <property type="molecule type" value="Genomic_DNA"/>
</dbReference>
<keyword evidence="3" id="KW-1185">Reference proteome</keyword>
<name>E1ZWT3_CAMFO</name>
<sequence length="531" mass="59389">MHFDVRILDYPVAREASESAQKATRVCTLGGRIVVVDLDTLLNPILDTLFPSHLRPPSIPPTIGRDKTFPALVHQPNELLLKLSSAIGSSITLCASMNTITNRVDSLRETQGGVGIYLLNVYIENIKFPNVRITHVSIESGIAYTEYLEMRRDWRCVAKESKYVDKRGARGSANQSIGGSRGPQGRGIAMGNNTDDIKDVSTGFIKKNISHNVSFLLTVNDEDTLHGLVNACSRCTLSAYTGKIVYCEEEDIRYSRGYCELACYNGTIKGGKIVIARVENSECMCRHVSWEMSGFNDGVKPGSARFDSHLHFSRVIVMLSTMFGKVALSVKEFSYGTAWYNHPWHVWQSDIFFVEVSVPRMKQNGHKWTPRCGSPLFGEISLDRSSTAAARPPLSSVPSFIDDAEEKKEKKRWEGSADGVVSFYELCQRKVLALIDASLDFGKITLLVIFPDLVQDSPQIPEQAEITLSNKIFINIKCTIREEKFLTFPHLGNPRTFIGIEVIYTHIYKLLHIHTNTLPHVSIHVSANMTR</sequence>
<evidence type="ECO:0000313" key="3">
    <source>
        <dbReference type="Proteomes" id="UP000000311"/>
    </source>
</evidence>
<proteinExistence type="predicted"/>
<evidence type="ECO:0000256" key="1">
    <source>
        <dbReference type="SAM" id="MobiDB-lite"/>
    </source>
</evidence>
<dbReference type="Proteomes" id="UP000000311">
    <property type="component" value="Unassembled WGS sequence"/>
</dbReference>
<evidence type="ECO:0000313" key="2">
    <source>
        <dbReference type="EMBL" id="EFN74372.1"/>
    </source>
</evidence>
<organism evidence="3">
    <name type="scientific">Camponotus floridanus</name>
    <name type="common">Florida carpenter ant</name>
    <dbReference type="NCBI Taxonomy" id="104421"/>
    <lineage>
        <taxon>Eukaryota</taxon>
        <taxon>Metazoa</taxon>
        <taxon>Ecdysozoa</taxon>
        <taxon>Arthropoda</taxon>
        <taxon>Hexapoda</taxon>
        <taxon>Insecta</taxon>
        <taxon>Pterygota</taxon>
        <taxon>Neoptera</taxon>
        <taxon>Endopterygota</taxon>
        <taxon>Hymenoptera</taxon>
        <taxon>Apocrita</taxon>
        <taxon>Aculeata</taxon>
        <taxon>Formicoidea</taxon>
        <taxon>Formicidae</taxon>
        <taxon>Formicinae</taxon>
        <taxon>Camponotus</taxon>
    </lineage>
</organism>
<dbReference type="AlphaFoldDB" id="E1ZWT3"/>
<accession>E1ZWT3</accession>
<feature type="region of interest" description="Disordered" evidence="1">
    <location>
        <begin position="170"/>
        <end position="191"/>
    </location>
</feature>
<reference evidence="2 3" key="1">
    <citation type="journal article" date="2010" name="Science">
        <title>Genomic comparison of the ants Camponotus floridanus and Harpegnathos saltator.</title>
        <authorList>
            <person name="Bonasio R."/>
            <person name="Zhang G."/>
            <person name="Ye C."/>
            <person name="Mutti N.S."/>
            <person name="Fang X."/>
            <person name="Qin N."/>
            <person name="Donahue G."/>
            <person name="Yang P."/>
            <person name="Li Q."/>
            <person name="Li C."/>
            <person name="Zhang P."/>
            <person name="Huang Z."/>
            <person name="Berger S.L."/>
            <person name="Reinberg D."/>
            <person name="Wang J."/>
            <person name="Liebig J."/>
        </authorList>
    </citation>
    <scope>NUCLEOTIDE SEQUENCE [LARGE SCALE GENOMIC DNA]</scope>
    <source>
        <strain evidence="3">C129</strain>
    </source>
</reference>
<gene>
    <name evidence="2" type="ORF">EAG_03332</name>
</gene>
<dbReference type="InParanoid" id="E1ZWT3"/>
<protein>
    <submittedName>
        <fullName evidence="2">Uncharacterized protein</fullName>
    </submittedName>
</protein>